<dbReference type="Gene3D" id="3.30.160.60">
    <property type="entry name" value="Classic Zinc Finger"/>
    <property type="match status" value="15"/>
</dbReference>
<dbReference type="Pfam" id="PF00096">
    <property type="entry name" value="zf-C2H2"/>
    <property type="match status" value="12"/>
</dbReference>
<dbReference type="SUPFAM" id="SSF109640">
    <property type="entry name" value="KRAB domain (Kruppel-associated box)"/>
    <property type="match status" value="1"/>
</dbReference>
<dbReference type="FunFam" id="3.30.160.60:FF:002343">
    <property type="entry name" value="Zinc finger protein 33A"/>
    <property type="match status" value="3"/>
</dbReference>
<keyword evidence="6 12" id="KW-0863">Zinc-finger</keyword>
<evidence type="ECO:0000256" key="6">
    <source>
        <dbReference type="ARBA" id="ARBA00022771"/>
    </source>
</evidence>
<feature type="domain" description="C2H2-type" evidence="14">
    <location>
        <begin position="622"/>
        <end position="649"/>
    </location>
</feature>
<dbReference type="SMART" id="SM00349">
    <property type="entry name" value="KRAB"/>
    <property type="match status" value="1"/>
</dbReference>
<evidence type="ECO:0000256" key="3">
    <source>
        <dbReference type="ARBA" id="ARBA00006991"/>
    </source>
</evidence>
<dbReference type="SUPFAM" id="SSF57667">
    <property type="entry name" value="beta-beta-alpha zinc fingers"/>
    <property type="match status" value="8"/>
</dbReference>
<dbReference type="FunFam" id="3.30.160.60:FF:002093">
    <property type="match status" value="1"/>
</dbReference>
<organism evidence="17 18">
    <name type="scientific">Laticauda laticaudata</name>
    <name type="common">Blue-ringed sea krait</name>
    <name type="synonym">Blue-lipped sea krait</name>
    <dbReference type="NCBI Taxonomy" id="8630"/>
    <lineage>
        <taxon>Eukaryota</taxon>
        <taxon>Metazoa</taxon>
        <taxon>Chordata</taxon>
        <taxon>Craniata</taxon>
        <taxon>Vertebrata</taxon>
        <taxon>Euteleostomi</taxon>
        <taxon>Lepidosauria</taxon>
        <taxon>Squamata</taxon>
        <taxon>Bifurcata</taxon>
        <taxon>Unidentata</taxon>
        <taxon>Episquamata</taxon>
        <taxon>Toxicofera</taxon>
        <taxon>Serpentes</taxon>
        <taxon>Colubroidea</taxon>
        <taxon>Elapidae</taxon>
        <taxon>Laticaudinae</taxon>
        <taxon>Laticauda</taxon>
    </lineage>
</organism>
<dbReference type="Gene3D" id="1.10.4020.10">
    <property type="entry name" value="DNA breaking-rejoining enzymes"/>
    <property type="match status" value="1"/>
</dbReference>
<dbReference type="GeneTree" id="ENSGT01150000286941"/>
<protein>
    <submittedName>
        <fullName evidence="17">Uncharacterized protein</fullName>
    </submittedName>
</protein>
<feature type="domain" description="C2H2-type" evidence="14">
    <location>
        <begin position="566"/>
        <end position="593"/>
    </location>
</feature>
<keyword evidence="10" id="KW-0804">Transcription</keyword>
<accession>A0A8C5S910</accession>
<comment type="function">
    <text evidence="1">May be involved in transcriptional regulation.</text>
</comment>
<evidence type="ECO:0000259" key="15">
    <source>
        <dbReference type="PROSITE" id="PS50804"/>
    </source>
</evidence>
<dbReference type="PROSITE" id="PS00028">
    <property type="entry name" value="ZINC_FINGER_C2H2_1"/>
    <property type="match status" value="13"/>
</dbReference>
<dbReference type="FunFam" id="3.30.160.60:FF:001171">
    <property type="entry name" value="Zinc finger protein 236"/>
    <property type="match status" value="1"/>
</dbReference>
<dbReference type="SMART" id="SM00431">
    <property type="entry name" value="SCAN"/>
    <property type="match status" value="1"/>
</dbReference>
<feature type="domain" description="C2H2-type" evidence="14">
    <location>
        <begin position="426"/>
        <end position="453"/>
    </location>
</feature>
<dbReference type="PROSITE" id="PS50157">
    <property type="entry name" value="ZINC_FINGER_C2H2_2"/>
    <property type="match status" value="15"/>
</dbReference>
<feature type="domain" description="C2H2-type" evidence="14">
    <location>
        <begin position="482"/>
        <end position="509"/>
    </location>
</feature>
<evidence type="ECO:0000256" key="5">
    <source>
        <dbReference type="ARBA" id="ARBA00022737"/>
    </source>
</evidence>
<feature type="domain" description="C2H2-type" evidence="14">
    <location>
        <begin position="454"/>
        <end position="481"/>
    </location>
</feature>
<evidence type="ECO:0000256" key="1">
    <source>
        <dbReference type="ARBA" id="ARBA00003767"/>
    </source>
</evidence>
<proteinExistence type="inferred from homology"/>
<feature type="region of interest" description="Disordered" evidence="13">
    <location>
        <begin position="1"/>
        <end position="21"/>
    </location>
</feature>
<dbReference type="FunFam" id="3.30.160.60:FF:000878">
    <property type="entry name" value="Zinc finger protein 544"/>
    <property type="match status" value="1"/>
</dbReference>
<keyword evidence="18" id="KW-1185">Reference proteome</keyword>
<dbReference type="InterPro" id="IPR038269">
    <property type="entry name" value="SCAN_sf"/>
</dbReference>
<dbReference type="PROSITE" id="PS50804">
    <property type="entry name" value="SCAN_BOX"/>
    <property type="match status" value="1"/>
</dbReference>
<keyword evidence="8" id="KW-0805">Transcription regulation</keyword>
<dbReference type="InterPro" id="IPR001909">
    <property type="entry name" value="KRAB"/>
</dbReference>
<feature type="domain" description="C2H2-type" evidence="14">
    <location>
        <begin position="678"/>
        <end position="705"/>
    </location>
</feature>
<evidence type="ECO:0000256" key="2">
    <source>
        <dbReference type="ARBA" id="ARBA00004123"/>
    </source>
</evidence>
<feature type="domain" description="C2H2-type" evidence="14">
    <location>
        <begin position="594"/>
        <end position="621"/>
    </location>
</feature>
<dbReference type="Ensembl" id="ENSLLTT00000015449.1">
    <property type="protein sequence ID" value="ENSLLTP00000014862.1"/>
    <property type="gene ID" value="ENSLLTG00000011410.1"/>
</dbReference>
<dbReference type="FunFam" id="3.30.160.60:FF:002090">
    <property type="entry name" value="Zinc finger protein 473"/>
    <property type="match status" value="1"/>
</dbReference>
<reference evidence="17" key="1">
    <citation type="submission" date="2025-08" db="UniProtKB">
        <authorList>
            <consortium name="Ensembl"/>
        </authorList>
    </citation>
    <scope>IDENTIFICATION</scope>
</reference>
<dbReference type="GO" id="GO:0000978">
    <property type="term" value="F:RNA polymerase II cis-regulatory region sequence-specific DNA binding"/>
    <property type="evidence" value="ECO:0007669"/>
    <property type="project" value="TreeGrafter"/>
</dbReference>
<feature type="domain" description="C2H2-type" evidence="14">
    <location>
        <begin position="762"/>
        <end position="789"/>
    </location>
</feature>
<keyword evidence="9" id="KW-0238">DNA-binding</keyword>
<feature type="domain" description="C2H2-type" evidence="14">
    <location>
        <begin position="734"/>
        <end position="761"/>
    </location>
</feature>
<feature type="domain" description="SCAN box" evidence="15">
    <location>
        <begin position="49"/>
        <end position="124"/>
    </location>
</feature>
<reference evidence="17" key="2">
    <citation type="submission" date="2025-09" db="UniProtKB">
        <authorList>
            <consortium name="Ensembl"/>
        </authorList>
    </citation>
    <scope>IDENTIFICATION</scope>
</reference>
<keyword evidence="11" id="KW-0539">Nucleus</keyword>
<feature type="domain" description="C2H2-type" evidence="14">
    <location>
        <begin position="650"/>
        <end position="677"/>
    </location>
</feature>
<feature type="domain" description="C2H2-type" evidence="14">
    <location>
        <begin position="370"/>
        <end position="397"/>
    </location>
</feature>
<evidence type="ECO:0000313" key="18">
    <source>
        <dbReference type="Proteomes" id="UP000694406"/>
    </source>
</evidence>
<evidence type="ECO:0000256" key="8">
    <source>
        <dbReference type="ARBA" id="ARBA00023015"/>
    </source>
</evidence>
<name>A0A8C5S910_LATLA</name>
<dbReference type="InterPro" id="IPR036236">
    <property type="entry name" value="Znf_C2H2_sf"/>
</dbReference>
<sequence>MKTQPFAKEGSGKGPSAVQPRSCGEIWTRPGEILEVKSILPSEIQPCNFRSLRYQEAEGPRGLCSQLHNICRRWLSPEKHTKAQMLDLVVLEQLLFLLPPEMESWVRECGAETSSQAVALAEGFLLNQVEEQKEQVELQCSTVEIRDLEGKKNPSNPPQELFFRKIPWEDPSWDTSREIQRVKFSGGPQRAVEPPNQESLVSFKEVAVYFSEDEWSQLDPDQKVLHLEVMLENHRNVVSLGDNGSENQESSELFQGINAKDGPDKFGIRMEFKSHEINQSNNWNQESLSSTDAPMQNFLAQQEKIKKKNIGKSMKQMKSKLHANKHYLIQNKGEDAIRQNRQNYNGTFIHSLGNNSLTSQKVIHRKRDPYKYLESGKHFRTNRQLTSHERIHTGEKLYKCREYGNMFKSGSSLISHKRIQAGEKPYKCMQCGKTFTRNNGLRNHKMIHTGEKPYKCMECGKTFTHSNGLRYHKMIHTGKKPFKCMECGKTFAQRGHLISHKMIHTGEKPFECMQCGKTFTRIYELTIHKKRHMGEKPYKCMQCGKTFTRSNELTIHKKIHTGEKPYKCMECGKTFALSSVLRNHKKIHSGEKPYKCMECGKTFALDSRLTIHKKTHTGEKPFTCMECGKTFAQRSHLISHNITHTGEKAFKCMECGKTFAHRGKLLSHKNVHTGEKPYKCMECGKTFAQSGNLISHKNIHLREKPFKCIDCGKTFAQSRYLASHRKIHSEEKPFKCTECGKMFTKRNALTSHNRIHTGEKPYKCMECGKTFAQNGNLTSHKRIHTREKVYSNSNSTSDLSTTPQSFIAVFEQFTKSAYCPEKSGSSFYRPGKD</sequence>
<dbReference type="PANTHER" id="PTHR24384:SF218">
    <property type="entry name" value="ZINC FINGER PROTEIN 502"/>
    <property type="match status" value="1"/>
</dbReference>
<dbReference type="CDD" id="cd07765">
    <property type="entry name" value="KRAB_A-box"/>
    <property type="match status" value="1"/>
</dbReference>
<keyword evidence="5" id="KW-0677">Repeat</keyword>
<dbReference type="GO" id="GO:0008270">
    <property type="term" value="F:zinc ion binding"/>
    <property type="evidence" value="ECO:0007669"/>
    <property type="project" value="UniProtKB-KW"/>
</dbReference>
<keyword evidence="7" id="KW-0862">Zinc</keyword>
<dbReference type="FunFam" id="3.30.160.60:FF:000052">
    <property type="entry name" value="zinc finger protein 546 isoform X1"/>
    <property type="match status" value="1"/>
</dbReference>
<dbReference type="InterPro" id="IPR050752">
    <property type="entry name" value="C2H2-ZF_domain"/>
</dbReference>
<comment type="subcellular location">
    <subcellularLocation>
        <location evidence="2">Nucleus</location>
    </subcellularLocation>
</comment>
<dbReference type="InterPro" id="IPR013087">
    <property type="entry name" value="Znf_C2H2_type"/>
</dbReference>
<feature type="domain" description="C2H2-type" evidence="14">
    <location>
        <begin position="510"/>
        <end position="537"/>
    </location>
</feature>
<dbReference type="InterPro" id="IPR003309">
    <property type="entry name" value="SCAN_dom"/>
</dbReference>
<dbReference type="FunFam" id="3.30.160.60:FF:001016">
    <property type="entry name" value="zinc finger protein 850-like"/>
    <property type="match status" value="1"/>
</dbReference>
<dbReference type="FunFam" id="3.30.160.60:FF:000176">
    <property type="entry name" value="zinc finger protein 70"/>
    <property type="match status" value="2"/>
</dbReference>
<dbReference type="FunFam" id="3.30.160.60:FF:002063">
    <property type="entry name" value="RB associated KRAB zinc finger"/>
    <property type="match status" value="1"/>
</dbReference>
<evidence type="ECO:0000259" key="14">
    <source>
        <dbReference type="PROSITE" id="PS50157"/>
    </source>
</evidence>
<evidence type="ECO:0000256" key="4">
    <source>
        <dbReference type="ARBA" id="ARBA00022723"/>
    </source>
</evidence>
<comment type="similarity">
    <text evidence="3">Belongs to the krueppel C2H2-type zinc-finger protein family.</text>
</comment>
<keyword evidence="4" id="KW-0479">Metal-binding</keyword>
<dbReference type="Pfam" id="PF01352">
    <property type="entry name" value="KRAB"/>
    <property type="match status" value="1"/>
</dbReference>
<dbReference type="GO" id="GO:0000981">
    <property type="term" value="F:DNA-binding transcription factor activity, RNA polymerase II-specific"/>
    <property type="evidence" value="ECO:0007669"/>
    <property type="project" value="TreeGrafter"/>
</dbReference>
<dbReference type="Pfam" id="PF13912">
    <property type="entry name" value="zf-C2H2_6"/>
    <property type="match status" value="1"/>
</dbReference>
<dbReference type="Pfam" id="PF02023">
    <property type="entry name" value="SCAN"/>
    <property type="match status" value="1"/>
</dbReference>
<evidence type="ECO:0000256" key="13">
    <source>
        <dbReference type="SAM" id="MobiDB-lite"/>
    </source>
</evidence>
<feature type="domain" description="C2H2-type" evidence="14">
    <location>
        <begin position="398"/>
        <end position="425"/>
    </location>
</feature>
<evidence type="ECO:0000259" key="16">
    <source>
        <dbReference type="PROSITE" id="PS50805"/>
    </source>
</evidence>
<evidence type="ECO:0000313" key="17">
    <source>
        <dbReference type="Ensembl" id="ENSLLTP00000014862.1"/>
    </source>
</evidence>
<feature type="domain" description="C2H2-type" evidence="14">
    <location>
        <begin position="706"/>
        <end position="733"/>
    </location>
</feature>
<dbReference type="FunFam" id="3.30.160.60:FF:000557">
    <property type="entry name" value="zinc finger and SCAN domain-containing protein 29"/>
    <property type="match status" value="1"/>
</dbReference>
<dbReference type="PROSITE" id="PS50805">
    <property type="entry name" value="KRAB"/>
    <property type="match status" value="1"/>
</dbReference>
<dbReference type="CDD" id="cd07936">
    <property type="entry name" value="SCAN"/>
    <property type="match status" value="1"/>
</dbReference>
<dbReference type="FunFam" id="1.10.4020.10:FF:000005">
    <property type="entry name" value="Uncharacterized protein"/>
    <property type="match status" value="1"/>
</dbReference>
<evidence type="ECO:0000256" key="10">
    <source>
        <dbReference type="ARBA" id="ARBA00023163"/>
    </source>
</evidence>
<evidence type="ECO:0000256" key="11">
    <source>
        <dbReference type="ARBA" id="ARBA00023242"/>
    </source>
</evidence>
<evidence type="ECO:0000256" key="9">
    <source>
        <dbReference type="ARBA" id="ARBA00023125"/>
    </source>
</evidence>
<dbReference type="SMART" id="SM00355">
    <property type="entry name" value="ZnF_C2H2"/>
    <property type="match status" value="14"/>
</dbReference>
<feature type="domain" description="KRAB" evidence="16">
    <location>
        <begin position="201"/>
        <end position="276"/>
    </location>
</feature>
<dbReference type="Gene3D" id="6.10.140.140">
    <property type="match status" value="1"/>
</dbReference>
<feature type="domain" description="C2H2-type" evidence="14">
    <location>
        <begin position="538"/>
        <end position="565"/>
    </location>
</feature>
<dbReference type="InterPro" id="IPR036051">
    <property type="entry name" value="KRAB_dom_sf"/>
</dbReference>
<evidence type="ECO:0000256" key="7">
    <source>
        <dbReference type="ARBA" id="ARBA00022833"/>
    </source>
</evidence>
<evidence type="ECO:0000256" key="12">
    <source>
        <dbReference type="PROSITE-ProRule" id="PRU00042"/>
    </source>
</evidence>
<dbReference type="Proteomes" id="UP000694406">
    <property type="component" value="Unplaced"/>
</dbReference>
<dbReference type="AlphaFoldDB" id="A0A8C5S910"/>
<dbReference type="SUPFAM" id="SSF47353">
    <property type="entry name" value="Retrovirus capsid dimerization domain-like"/>
    <property type="match status" value="1"/>
</dbReference>
<dbReference type="PANTHER" id="PTHR24384">
    <property type="entry name" value="FINGER PUTATIVE TRANSCRIPTION FACTOR FAMILY-RELATED"/>
    <property type="match status" value="1"/>
</dbReference>
<dbReference type="GO" id="GO:0031981">
    <property type="term" value="C:nuclear lumen"/>
    <property type="evidence" value="ECO:0007669"/>
    <property type="project" value="UniProtKB-ARBA"/>
</dbReference>